<evidence type="ECO:0000259" key="3">
    <source>
        <dbReference type="Pfam" id="PF24883"/>
    </source>
</evidence>
<feature type="region of interest" description="Disordered" evidence="2">
    <location>
        <begin position="1"/>
        <end position="21"/>
    </location>
</feature>
<dbReference type="AlphaFoldDB" id="A0A0D2NHU6"/>
<keyword evidence="1" id="KW-0677">Repeat</keyword>
<reference evidence="5" key="1">
    <citation type="submission" date="2014-04" db="EMBL/GenBank/DDBJ databases">
        <title>Evolutionary Origins and Diversification of the Mycorrhizal Mutualists.</title>
        <authorList>
            <consortium name="DOE Joint Genome Institute"/>
            <consortium name="Mycorrhizal Genomics Consortium"/>
            <person name="Kohler A."/>
            <person name="Kuo A."/>
            <person name="Nagy L.G."/>
            <person name="Floudas D."/>
            <person name="Copeland A."/>
            <person name="Barry K.W."/>
            <person name="Cichocki N."/>
            <person name="Veneault-Fourrey C."/>
            <person name="LaButti K."/>
            <person name="Lindquist E.A."/>
            <person name="Lipzen A."/>
            <person name="Lundell T."/>
            <person name="Morin E."/>
            <person name="Murat C."/>
            <person name="Riley R."/>
            <person name="Ohm R."/>
            <person name="Sun H."/>
            <person name="Tunlid A."/>
            <person name="Henrissat B."/>
            <person name="Grigoriev I.V."/>
            <person name="Hibbett D.S."/>
            <person name="Martin F."/>
        </authorList>
    </citation>
    <scope>NUCLEOTIDE SEQUENCE [LARGE SCALE GENOMIC DNA]</scope>
    <source>
        <strain evidence="5">FD-334 SS-4</strain>
    </source>
</reference>
<dbReference type="OrthoDB" id="3045137at2759"/>
<dbReference type="Proteomes" id="UP000054270">
    <property type="component" value="Unassembled WGS sequence"/>
</dbReference>
<organism evidence="4 5">
    <name type="scientific">Hypholoma sublateritium (strain FD-334 SS-4)</name>
    <dbReference type="NCBI Taxonomy" id="945553"/>
    <lineage>
        <taxon>Eukaryota</taxon>
        <taxon>Fungi</taxon>
        <taxon>Dikarya</taxon>
        <taxon>Basidiomycota</taxon>
        <taxon>Agaricomycotina</taxon>
        <taxon>Agaricomycetes</taxon>
        <taxon>Agaricomycetidae</taxon>
        <taxon>Agaricales</taxon>
        <taxon>Agaricineae</taxon>
        <taxon>Strophariaceae</taxon>
        <taxon>Hypholoma</taxon>
    </lineage>
</organism>
<evidence type="ECO:0000256" key="1">
    <source>
        <dbReference type="ARBA" id="ARBA00022737"/>
    </source>
</evidence>
<dbReference type="Pfam" id="PF24883">
    <property type="entry name" value="NPHP3_N"/>
    <property type="match status" value="1"/>
</dbReference>
<proteinExistence type="predicted"/>
<dbReference type="EMBL" id="KN817588">
    <property type="protein sequence ID" value="KJA18534.1"/>
    <property type="molecule type" value="Genomic_DNA"/>
</dbReference>
<evidence type="ECO:0000313" key="5">
    <source>
        <dbReference type="Proteomes" id="UP000054270"/>
    </source>
</evidence>
<dbReference type="InterPro" id="IPR056884">
    <property type="entry name" value="NPHP3-like_N"/>
</dbReference>
<keyword evidence="5" id="KW-1185">Reference proteome</keyword>
<evidence type="ECO:0000313" key="4">
    <source>
        <dbReference type="EMBL" id="KJA18534.1"/>
    </source>
</evidence>
<protein>
    <recommendedName>
        <fullName evidence="3">Nephrocystin 3-like N-terminal domain-containing protein</fullName>
    </recommendedName>
</protein>
<sequence>MTLNNVVKPNDLHGNDGSSASTKSSFISVQNLEHSLFSKSNVVVTGGSFIANMRSETECLFGWNTLVGKTSMDAFHNSAARCHLPRCSNRPHEEVLKQIIEPIKAQTISTRITWVHGAVGTSEMAQYVADSCVTSDIRPSTFFFGEVTEKCFSSFIPTIAYQLCLRFPDSRKLVAQAIDDDPAILSRSPLDQLDALIISPFTTLRHLWNSDNPNPRLVVIIDAIHRCSAAHQRLLIQAISSAAEHFAFPATFVIFSKPTTHIKLAFMEYANTIPVVDIKIQRGGPFKPLVRNLASLCRSVFYSVVSLPLSCEILL</sequence>
<name>A0A0D2NHU6_HYPSF</name>
<accession>A0A0D2NHU6</accession>
<evidence type="ECO:0000256" key="2">
    <source>
        <dbReference type="SAM" id="MobiDB-lite"/>
    </source>
</evidence>
<gene>
    <name evidence="4" type="ORF">HYPSUDRAFT_955673</name>
</gene>
<dbReference type="STRING" id="945553.A0A0D2NHU6"/>
<feature type="domain" description="Nephrocystin 3-like N-terminal" evidence="3">
    <location>
        <begin position="109"/>
        <end position="256"/>
    </location>
</feature>